<dbReference type="GeneID" id="83066003"/>
<feature type="transmembrane region" description="Helical" evidence="1">
    <location>
        <begin position="105"/>
        <end position="125"/>
    </location>
</feature>
<reference evidence="3 4" key="1">
    <citation type="journal article" date="2017" name="DNA Res.">
        <title>Complete genome sequence and expression profile of the commercial lytic enzyme producer Lysobacter enzymogenes M497-1.</title>
        <authorList>
            <person name="Takami H."/>
            <person name="Toyoda A."/>
            <person name="Uchiyama I."/>
            <person name="Itoh T."/>
            <person name="Takaki Y."/>
            <person name="Arai W."/>
            <person name="Nishi S."/>
            <person name="Kawai M."/>
            <person name="Shinya K."/>
            <person name="Ikeda H."/>
        </authorList>
    </citation>
    <scope>NUCLEOTIDE SEQUENCE [LARGE SCALE GENOMIC DNA]</scope>
    <source>
        <strain evidence="3 4">M497-1</strain>
    </source>
</reference>
<dbReference type="PROSITE" id="PS51257">
    <property type="entry name" value="PROKAR_LIPOPROTEIN"/>
    <property type="match status" value="1"/>
</dbReference>
<evidence type="ECO:0008006" key="5">
    <source>
        <dbReference type="Google" id="ProtNLM"/>
    </source>
</evidence>
<evidence type="ECO:0000313" key="4">
    <source>
        <dbReference type="Proteomes" id="UP000218824"/>
    </source>
</evidence>
<dbReference type="AlphaFoldDB" id="A0AAU9AYF4"/>
<evidence type="ECO:0000313" key="3">
    <source>
        <dbReference type="EMBL" id="BAV99699.1"/>
    </source>
</evidence>
<evidence type="ECO:0000256" key="1">
    <source>
        <dbReference type="SAM" id="Phobius"/>
    </source>
</evidence>
<proteinExistence type="predicted"/>
<dbReference type="InterPro" id="IPR021215">
    <property type="entry name" value="DUF2752"/>
</dbReference>
<dbReference type="Pfam" id="PF10825">
    <property type="entry name" value="DUF2752"/>
    <property type="match status" value="1"/>
</dbReference>
<accession>A0AAU9AYF4</accession>
<dbReference type="KEGG" id="lem:LEN_4212"/>
<protein>
    <recommendedName>
        <fullName evidence="5">DUF2752 domain-containing protein</fullName>
    </recommendedName>
</protein>
<name>A0AAU9AYF4_LYSEN</name>
<dbReference type="Proteomes" id="UP000218824">
    <property type="component" value="Chromosome"/>
</dbReference>
<feature type="chain" id="PRO_5043919478" description="DUF2752 domain-containing protein" evidence="2">
    <location>
        <begin position="22"/>
        <end position="139"/>
    </location>
</feature>
<dbReference type="RefSeq" id="WP_096380707.1">
    <property type="nucleotide sequence ID" value="NZ_AP014940.1"/>
</dbReference>
<keyword evidence="1" id="KW-1133">Transmembrane helix</keyword>
<sequence>MQAPARHYALAATVAACGAVAAAGAWVLQRVDPNVAGSPLPGCVFYQFTGLYCPGCGMTRALHALVHGDLAQAVAMNPLLPVLMVALPLLVLHSFGYRLPLPRRALATLLSAKFWLPLLGGFWVLRNLPWPPFSWLAPG</sequence>
<keyword evidence="1" id="KW-0472">Membrane</keyword>
<organism evidence="3 4">
    <name type="scientific">Lysobacter enzymogenes</name>
    <dbReference type="NCBI Taxonomy" id="69"/>
    <lineage>
        <taxon>Bacteria</taxon>
        <taxon>Pseudomonadati</taxon>
        <taxon>Pseudomonadota</taxon>
        <taxon>Gammaproteobacteria</taxon>
        <taxon>Lysobacterales</taxon>
        <taxon>Lysobacteraceae</taxon>
        <taxon>Lysobacter</taxon>
    </lineage>
</organism>
<evidence type="ECO:0000256" key="2">
    <source>
        <dbReference type="SAM" id="SignalP"/>
    </source>
</evidence>
<feature type="transmembrane region" description="Helical" evidence="1">
    <location>
        <begin position="70"/>
        <end position="93"/>
    </location>
</feature>
<dbReference type="EMBL" id="AP014940">
    <property type="protein sequence ID" value="BAV99699.1"/>
    <property type="molecule type" value="Genomic_DNA"/>
</dbReference>
<keyword evidence="2" id="KW-0732">Signal</keyword>
<gene>
    <name evidence="3" type="ORF">LEN_4212</name>
</gene>
<feature type="signal peptide" evidence="2">
    <location>
        <begin position="1"/>
        <end position="21"/>
    </location>
</feature>
<keyword evidence="1" id="KW-0812">Transmembrane</keyword>